<dbReference type="AlphaFoldDB" id="A0AAD6DAW9"/>
<evidence type="ECO:0000313" key="3">
    <source>
        <dbReference type="Proteomes" id="UP001216150"/>
    </source>
</evidence>
<sequence length="152" mass="17620">MNKVVQLERQISRQRAENAYYRDCYSLFKFLQRATEHTIRDLRQLYESNPLGTSNYSTHQRLWSLQNIIFSIIEKSCESEAGLDDLCPPDPAHSATAVLEPIRRTYTEPEGFRSTFEVADAVDFGSQQSTRTRERERGRKNKSQRDAALGKE</sequence>
<protein>
    <submittedName>
        <fullName evidence="2">Uncharacterized protein</fullName>
    </submittedName>
</protein>
<dbReference type="EMBL" id="JAQJAC010000010">
    <property type="protein sequence ID" value="KAJ5568950.1"/>
    <property type="molecule type" value="Genomic_DNA"/>
</dbReference>
<comment type="caution">
    <text evidence="2">The sequence shown here is derived from an EMBL/GenBank/DDBJ whole genome shotgun (WGS) entry which is preliminary data.</text>
</comment>
<feature type="region of interest" description="Disordered" evidence="1">
    <location>
        <begin position="123"/>
        <end position="152"/>
    </location>
</feature>
<feature type="compositionally biased region" description="Basic and acidic residues" evidence="1">
    <location>
        <begin position="131"/>
        <end position="152"/>
    </location>
</feature>
<proteinExistence type="predicted"/>
<gene>
    <name evidence="2" type="ORF">N7450_011436</name>
</gene>
<reference evidence="2 3" key="1">
    <citation type="journal article" date="2023" name="IMA Fungus">
        <title>Comparative genomic study of the Penicillium genus elucidates a diverse pangenome and 15 lateral gene transfer events.</title>
        <authorList>
            <person name="Petersen C."/>
            <person name="Sorensen T."/>
            <person name="Nielsen M.R."/>
            <person name="Sondergaard T.E."/>
            <person name="Sorensen J.L."/>
            <person name="Fitzpatrick D.A."/>
            <person name="Frisvad J.C."/>
            <person name="Nielsen K.L."/>
        </authorList>
    </citation>
    <scope>NUCLEOTIDE SEQUENCE [LARGE SCALE GENOMIC DNA]</scope>
    <source>
        <strain evidence="2 3">IBT 29057</strain>
    </source>
</reference>
<dbReference type="Proteomes" id="UP001216150">
    <property type="component" value="Unassembled WGS sequence"/>
</dbReference>
<evidence type="ECO:0000256" key="1">
    <source>
        <dbReference type="SAM" id="MobiDB-lite"/>
    </source>
</evidence>
<evidence type="ECO:0000313" key="2">
    <source>
        <dbReference type="EMBL" id="KAJ5568950.1"/>
    </source>
</evidence>
<accession>A0AAD6DAW9</accession>
<organism evidence="2 3">
    <name type="scientific">Penicillium hetheringtonii</name>
    <dbReference type="NCBI Taxonomy" id="911720"/>
    <lineage>
        <taxon>Eukaryota</taxon>
        <taxon>Fungi</taxon>
        <taxon>Dikarya</taxon>
        <taxon>Ascomycota</taxon>
        <taxon>Pezizomycotina</taxon>
        <taxon>Eurotiomycetes</taxon>
        <taxon>Eurotiomycetidae</taxon>
        <taxon>Eurotiales</taxon>
        <taxon>Aspergillaceae</taxon>
        <taxon>Penicillium</taxon>
    </lineage>
</organism>
<keyword evidence="3" id="KW-1185">Reference proteome</keyword>
<name>A0AAD6DAW9_9EURO</name>